<feature type="compositionally biased region" description="Polar residues" evidence="1">
    <location>
        <begin position="533"/>
        <end position="543"/>
    </location>
</feature>
<dbReference type="STRING" id="284592.Q6BIQ2"/>
<accession>Q6BIQ2</accession>
<dbReference type="eggNOG" id="ENOG502QQT5">
    <property type="taxonomic scope" value="Eukaryota"/>
</dbReference>
<dbReference type="Pfam" id="PF25289">
    <property type="entry name" value="DUF7877"/>
    <property type="match status" value="1"/>
</dbReference>
<name>Q6BIQ2_DEBHA</name>
<proteinExistence type="predicted"/>
<evidence type="ECO:0000259" key="2">
    <source>
        <dbReference type="Pfam" id="PF25289"/>
    </source>
</evidence>
<sequence>MSEKDTNSFKALLDDIFIVFQKADQDTQILTKSTLPVDFYEPDANNIVASYVKYIKDNSTPKTTSISDKYGNKQYSTFYEVYHDIKTVAASRIQKYKVGSAKYKDIDFFYKFTTELLLRESSRLNLAVFHAKKGNEDVVGPSELETQLTEDFNKISVSYNLTNGEVVTFIYKSEEPSSSMPPLPNAYHSPYPQPPPPPQKIKQPLFSSLTGKSNLDPRSTIVPDPFLLSKVIPLNRNATRNNSTLESLSPAISKIPPPTTQPTEILSNFFHPNWYTIHVPTWLTYKSKTLKPQVASSLLKHQREDELRLVTRNDGFVMSFAPTIDSKVSVVSNELKGNIWLNHLGFQQIHDIKKKYLENINSDTGMDVDVVPDVDEEDNEDIEDIKTTPSEDKGDIDMKNSDDIGTDSSEHKEINVADLVQWDPIKIEELEAMKEEEEIITKSPRDLQKLVSTNLLKLNKLRQERYLRSNPTNLLAPSRNEIKLYNKVSKLITLSIELNNVNTGSLALKFSKRLPVLMSEYAGTLPGLPPSKSVGTTGKSTRLPSIRGPYKKKNRQ</sequence>
<dbReference type="FunCoup" id="Q6BIQ2">
    <property type="interactions" value="367"/>
</dbReference>
<dbReference type="KEGG" id="dha:DEHA2G08558g"/>
<dbReference type="VEuPathDB" id="FungiDB:DEHA2G08558g"/>
<feature type="compositionally biased region" description="Acidic residues" evidence="1">
    <location>
        <begin position="370"/>
        <end position="383"/>
    </location>
</feature>
<dbReference type="OMA" id="PNWYSLP"/>
<dbReference type="EMBL" id="CR382139">
    <property type="protein sequence ID" value="CAG90382.2"/>
    <property type="molecule type" value="Genomic_DNA"/>
</dbReference>
<feature type="compositionally biased region" description="Basic and acidic residues" evidence="1">
    <location>
        <begin position="384"/>
        <end position="399"/>
    </location>
</feature>
<feature type="region of interest" description="Disordered" evidence="1">
    <location>
        <begin position="367"/>
        <end position="399"/>
    </location>
</feature>
<feature type="region of interest" description="Disordered" evidence="1">
    <location>
        <begin position="527"/>
        <end position="556"/>
    </location>
</feature>
<gene>
    <name evidence="3" type="ordered locus">DEHA2G08558g</name>
</gene>
<evidence type="ECO:0000313" key="4">
    <source>
        <dbReference type="Proteomes" id="UP000000599"/>
    </source>
</evidence>
<feature type="domain" description="DUF7877" evidence="2">
    <location>
        <begin position="9"/>
        <end position="99"/>
    </location>
</feature>
<dbReference type="OrthoDB" id="5354116at2759"/>
<dbReference type="RefSeq" id="XP_461919.2">
    <property type="nucleotide sequence ID" value="XM_461919.1"/>
</dbReference>
<dbReference type="HOGENOM" id="CLU_043834_0_0_1"/>
<keyword evidence="4" id="KW-1185">Reference proteome</keyword>
<organism evidence="3 4">
    <name type="scientific">Debaryomyces hansenii (strain ATCC 36239 / CBS 767 / BCRC 21394 / JCM 1990 / NBRC 0083 / IGC 2968)</name>
    <name type="common">Yeast</name>
    <name type="synonym">Torulaspora hansenii</name>
    <dbReference type="NCBI Taxonomy" id="284592"/>
    <lineage>
        <taxon>Eukaryota</taxon>
        <taxon>Fungi</taxon>
        <taxon>Dikarya</taxon>
        <taxon>Ascomycota</taxon>
        <taxon>Saccharomycotina</taxon>
        <taxon>Pichiomycetes</taxon>
        <taxon>Debaryomycetaceae</taxon>
        <taxon>Debaryomyces</taxon>
    </lineage>
</organism>
<evidence type="ECO:0000256" key="1">
    <source>
        <dbReference type="SAM" id="MobiDB-lite"/>
    </source>
</evidence>
<evidence type="ECO:0000313" key="3">
    <source>
        <dbReference type="EMBL" id="CAG90382.2"/>
    </source>
</evidence>
<dbReference type="GeneID" id="2904803"/>
<reference evidence="3 4" key="1">
    <citation type="journal article" date="2004" name="Nature">
        <title>Genome evolution in yeasts.</title>
        <authorList>
            <consortium name="Genolevures"/>
            <person name="Dujon B."/>
            <person name="Sherman D."/>
            <person name="Fischer G."/>
            <person name="Durrens P."/>
            <person name="Casaregola S."/>
            <person name="Lafontaine I."/>
            <person name="de Montigny J."/>
            <person name="Marck C."/>
            <person name="Neuveglise C."/>
            <person name="Talla E."/>
            <person name="Goffard N."/>
            <person name="Frangeul L."/>
            <person name="Aigle M."/>
            <person name="Anthouard V."/>
            <person name="Babour A."/>
            <person name="Barbe V."/>
            <person name="Barnay S."/>
            <person name="Blanchin S."/>
            <person name="Beckerich J.M."/>
            <person name="Beyne E."/>
            <person name="Bleykasten C."/>
            <person name="Boisrame A."/>
            <person name="Boyer J."/>
            <person name="Cattolico L."/>
            <person name="Confanioleri F."/>
            <person name="de Daruvar A."/>
            <person name="Despons L."/>
            <person name="Fabre E."/>
            <person name="Fairhead C."/>
            <person name="Ferry-Dumazet H."/>
            <person name="Groppi A."/>
            <person name="Hantraye F."/>
            <person name="Hennequin C."/>
            <person name="Jauniaux N."/>
            <person name="Joyet P."/>
            <person name="Kachouri R."/>
            <person name="Kerrest A."/>
            <person name="Koszul R."/>
            <person name="Lemaire M."/>
            <person name="Lesur I."/>
            <person name="Ma L."/>
            <person name="Muller H."/>
            <person name="Nicaud J.M."/>
            <person name="Nikolski M."/>
            <person name="Oztas S."/>
            <person name="Ozier-Kalogeropoulos O."/>
            <person name="Pellenz S."/>
            <person name="Potier S."/>
            <person name="Richard G.F."/>
            <person name="Straub M.L."/>
            <person name="Suleau A."/>
            <person name="Swennene D."/>
            <person name="Tekaia F."/>
            <person name="Wesolowski-Louvel M."/>
            <person name="Westhof E."/>
            <person name="Wirth B."/>
            <person name="Zeniou-Meyer M."/>
            <person name="Zivanovic I."/>
            <person name="Bolotin-Fukuhara M."/>
            <person name="Thierry A."/>
            <person name="Bouchier C."/>
            <person name="Caudron B."/>
            <person name="Scarpelli C."/>
            <person name="Gaillardin C."/>
            <person name="Weissenbach J."/>
            <person name="Wincker P."/>
            <person name="Souciet J.L."/>
        </authorList>
    </citation>
    <scope>NUCLEOTIDE SEQUENCE [LARGE SCALE GENOMIC DNA]</scope>
    <source>
        <strain evidence="4">ATCC 36239 / CBS 767 / BCRC 21394 / JCM 1990 / NBRC 0083 / IGC 2968</strain>
    </source>
</reference>
<dbReference type="Proteomes" id="UP000000599">
    <property type="component" value="Chromosome G"/>
</dbReference>
<protein>
    <submittedName>
        <fullName evidence="3">DEHA2G08558p</fullName>
    </submittedName>
</protein>
<dbReference type="InterPro" id="IPR057199">
    <property type="entry name" value="DUF7877"/>
</dbReference>
<dbReference type="InParanoid" id="Q6BIQ2"/>
<dbReference type="AlphaFoldDB" id="Q6BIQ2"/>